<feature type="compositionally biased region" description="Basic and acidic residues" evidence="1">
    <location>
        <begin position="1"/>
        <end position="11"/>
    </location>
</feature>
<feature type="region of interest" description="Disordered" evidence="1">
    <location>
        <begin position="129"/>
        <end position="150"/>
    </location>
</feature>
<keyword evidence="3" id="KW-1185">Reference proteome</keyword>
<feature type="region of interest" description="Disordered" evidence="1">
    <location>
        <begin position="1"/>
        <end position="23"/>
    </location>
</feature>
<dbReference type="AlphaFoldDB" id="A0AAW1XTT7"/>
<sequence length="150" mass="16059">MIEHDATRFETDNSSQKNGYEYHPNVIKDPVIHKSKKARQAEENTTAGETLRTEKHCTFCKVTGHNSRTCQDKAAADKAAANTAAANNAAAYMAAAYMAAASGGGIPNAAAYTTQTQIHSISQSISHHMDQMQSQSSTGNISSDILRNNG</sequence>
<comment type="caution">
    <text evidence="2">The sequence shown here is derived from an EMBL/GenBank/DDBJ whole genome shotgun (WGS) entry which is preliminary data.</text>
</comment>
<dbReference type="EMBL" id="JBEDUW010000003">
    <property type="protein sequence ID" value="KAK9939999.1"/>
    <property type="molecule type" value="Genomic_DNA"/>
</dbReference>
<reference evidence="2 3" key="1">
    <citation type="journal article" date="2023" name="G3 (Bethesda)">
        <title>A chromosome-length genome assembly and annotation of blackberry (Rubus argutus, cv. 'Hillquist').</title>
        <authorList>
            <person name="Bruna T."/>
            <person name="Aryal R."/>
            <person name="Dudchenko O."/>
            <person name="Sargent D.J."/>
            <person name="Mead D."/>
            <person name="Buti M."/>
            <person name="Cavallini A."/>
            <person name="Hytonen T."/>
            <person name="Andres J."/>
            <person name="Pham M."/>
            <person name="Weisz D."/>
            <person name="Mascagni F."/>
            <person name="Usai G."/>
            <person name="Natali L."/>
            <person name="Bassil N."/>
            <person name="Fernandez G.E."/>
            <person name="Lomsadze A."/>
            <person name="Armour M."/>
            <person name="Olukolu B."/>
            <person name="Poorten T."/>
            <person name="Britton C."/>
            <person name="Davik J."/>
            <person name="Ashrafi H."/>
            <person name="Aiden E.L."/>
            <person name="Borodovsky M."/>
            <person name="Worthington M."/>
        </authorList>
    </citation>
    <scope>NUCLEOTIDE SEQUENCE [LARGE SCALE GENOMIC DNA]</scope>
    <source>
        <strain evidence="2">PI 553951</strain>
    </source>
</reference>
<evidence type="ECO:0000313" key="3">
    <source>
        <dbReference type="Proteomes" id="UP001457282"/>
    </source>
</evidence>
<evidence type="ECO:0000313" key="2">
    <source>
        <dbReference type="EMBL" id="KAK9939999.1"/>
    </source>
</evidence>
<protein>
    <submittedName>
        <fullName evidence="2">Uncharacterized protein</fullName>
    </submittedName>
</protein>
<dbReference type="Proteomes" id="UP001457282">
    <property type="component" value="Unassembled WGS sequence"/>
</dbReference>
<gene>
    <name evidence="2" type="ORF">M0R45_016677</name>
</gene>
<organism evidence="2 3">
    <name type="scientific">Rubus argutus</name>
    <name type="common">Southern blackberry</name>
    <dbReference type="NCBI Taxonomy" id="59490"/>
    <lineage>
        <taxon>Eukaryota</taxon>
        <taxon>Viridiplantae</taxon>
        <taxon>Streptophyta</taxon>
        <taxon>Embryophyta</taxon>
        <taxon>Tracheophyta</taxon>
        <taxon>Spermatophyta</taxon>
        <taxon>Magnoliopsida</taxon>
        <taxon>eudicotyledons</taxon>
        <taxon>Gunneridae</taxon>
        <taxon>Pentapetalae</taxon>
        <taxon>rosids</taxon>
        <taxon>fabids</taxon>
        <taxon>Rosales</taxon>
        <taxon>Rosaceae</taxon>
        <taxon>Rosoideae</taxon>
        <taxon>Rosoideae incertae sedis</taxon>
        <taxon>Rubus</taxon>
    </lineage>
</organism>
<accession>A0AAW1XTT7</accession>
<proteinExistence type="predicted"/>
<name>A0AAW1XTT7_RUBAR</name>
<evidence type="ECO:0000256" key="1">
    <source>
        <dbReference type="SAM" id="MobiDB-lite"/>
    </source>
</evidence>
<feature type="compositionally biased region" description="Polar residues" evidence="1">
    <location>
        <begin position="138"/>
        <end position="150"/>
    </location>
</feature>